<dbReference type="GO" id="GO:0005737">
    <property type="term" value="C:cytoplasm"/>
    <property type="evidence" value="ECO:0007669"/>
    <property type="project" value="TreeGrafter"/>
</dbReference>
<feature type="region of interest" description="Disordered" evidence="2">
    <location>
        <begin position="216"/>
        <end position="235"/>
    </location>
</feature>
<dbReference type="Proteomes" id="UP001107558">
    <property type="component" value="Chromosome 2"/>
</dbReference>
<feature type="compositionally biased region" description="Polar residues" evidence="2">
    <location>
        <begin position="36"/>
        <end position="48"/>
    </location>
</feature>
<comment type="caution">
    <text evidence="4">The sequence shown here is derived from an EMBL/GenBank/DDBJ whole genome shotgun (WGS) entry which is preliminary data.</text>
</comment>
<feature type="region of interest" description="Disordered" evidence="2">
    <location>
        <begin position="29"/>
        <end position="48"/>
    </location>
</feature>
<dbReference type="Pfam" id="PF23464">
    <property type="entry name" value="WWE_3"/>
    <property type="match status" value="1"/>
</dbReference>
<proteinExistence type="inferred from homology"/>
<dbReference type="PROSITE" id="PS51043">
    <property type="entry name" value="DDHD"/>
    <property type="match status" value="1"/>
</dbReference>
<sequence length="1276" mass="143424">MKLKANEKPVFTIGNAPVISDTDNFSEVSLDRDGNSSEVAPSDLQTDNGNAFYNSPLAELDSYNNLQSLHDLNNQLPPPTLDISNNQQQHQQSFDGNFNPISAAFGSAASTVFSTFSSIIKGSASQNRMDEQQTPMTINSNEPPPPMISYQDSNTISNSYSYDLQQQQQSDVNAPPPSFFSPNDETLFQKPTVEMPSNTFRIGGNKKKTYAHIPGLSSSSTNSQTVPQNFNLNPSMPPLPPQPITQVDSMANFPPPQNVYENVVQNSQQQQKQQQQQQSISSKFSFSSLLDKIPVTKNLFGMTDQNPNEYYQGNNEINSSVAFQTPPPPQNNETINYFMPHTQLNEQPKIDNINNNFFNAQQPNLTVNTLQPPSSLVINNDLVCVQKQQPDVTPISGENNNFATVNFFNPQQFNTKPFAKVQQPNADVTSSIESIGKHESQVQSSNSSFMTSPPVSLQQSEVLQQQQPIQFPPQSYSTPSPPSSQTVSEMFSQNNDANAPPPIFFNPNETNDMFKPRLSIDGKPKNPYSNNRTRGVGLYRARTSSSSDSSANQQILLPPAPTASFQEPSQQFFTPTLQTDTIDQAQNQSTLSRPSSVPPQQQTLIESSVPYPSAPPLSSLVPSNVNETNVAFMTPSLTVMQKSDLNVPENEDLISSEQKQQQSATVSNVSNFFAYDNQSKVNEQKSALHFFQDQPEVSSQPVLNEQQQVNNNNNNSSTFNAINFFNMEQEPKTDLPQNRQQSIMKGEEEEEFNSPITSSIATTTIIQGNNENDTINDITDKMESLSACSRSTLSLFATSELDSTMNQKQLSSAPVQSLIPKYLEQQPPIGESLKGEPLVNENTAQKYRPIYCHWFYQNLYWHPFSMSDSLAIDQAILNDDNVVCTSGGRYEVNIKDRRRSSIYWTSGSNIIRKCSWFYIDSLNSKNGNIVPFEENLAIYLEKEYERAMTHEAWNQKINLPESNDFIIMKDSSTIEYHKMGYTMQVKRGMDEFNIDDGEEGIPQHLILCVSSFGDKIDENADEIRSKCLEGVQQYYSEEFDCGRIKRIEVLPITLNSIDVLKMNEFNNIIASSSSFKTTATIEINEHIMRTMLYSNENFYQKIMNHLAFSLNEIASKFKQRNPNFDGGISLIASSYEALFLFDLLTYESATSEFWKLNFEVSKFFACGMPTNLLMIRNADKLNHGFELTGCRKLFNIIHPKDAIGQRIEPFIIPEYSSLPPEMIDNLSRNERIDFMLTEESLNDEQFSAAKYFSSETLIKRILNEIYGANCLDSGNL</sequence>
<comment type="similarity">
    <text evidence="1">Belongs to the PA-PLA1 family.</text>
</comment>
<evidence type="ECO:0000256" key="1">
    <source>
        <dbReference type="ARBA" id="ARBA00038464"/>
    </source>
</evidence>
<dbReference type="Pfam" id="PF02825">
    <property type="entry name" value="WWE"/>
    <property type="match status" value="1"/>
</dbReference>
<dbReference type="InterPro" id="IPR004170">
    <property type="entry name" value="WWE_dom"/>
</dbReference>
<dbReference type="InterPro" id="IPR058055">
    <property type="entry name" value="PA-PLA1"/>
</dbReference>
<feature type="compositionally biased region" description="Polar residues" evidence="2">
    <location>
        <begin position="441"/>
        <end position="453"/>
    </location>
</feature>
<reference evidence="4" key="1">
    <citation type="submission" date="2021-03" db="EMBL/GenBank/DDBJ databases">
        <title>Chromosome level genome of the anhydrobiotic midge Polypedilum vanderplanki.</title>
        <authorList>
            <person name="Yoshida Y."/>
            <person name="Kikawada T."/>
            <person name="Gusev O."/>
        </authorList>
    </citation>
    <scope>NUCLEOTIDE SEQUENCE</scope>
    <source>
        <strain evidence="4">NIAS01</strain>
        <tissue evidence="4">Whole body or cell culture</tissue>
    </source>
</reference>
<dbReference type="GO" id="GO:0004620">
    <property type="term" value="F:phospholipase activity"/>
    <property type="evidence" value="ECO:0007669"/>
    <property type="project" value="TreeGrafter"/>
</dbReference>
<dbReference type="OrthoDB" id="69269at2759"/>
<feature type="domain" description="DDHD" evidence="3">
    <location>
        <begin position="1156"/>
        <end position="1276"/>
    </location>
</feature>
<evidence type="ECO:0000313" key="5">
    <source>
        <dbReference type="Proteomes" id="UP001107558"/>
    </source>
</evidence>
<dbReference type="InterPro" id="IPR057825">
    <property type="entry name" value="WWE_SEC23-DDH2"/>
</dbReference>
<evidence type="ECO:0000259" key="3">
    <source>
        <dbReference type="PROSITE" id="PS51043"/>
    </source>
</evidence>
<feature type="compositionally biased region" description="Low complexity" evidence="2">
    <location>
        <begin position="454"/>
        <end position="486"/>
    </location>
</feature>
<dbReference type="AlphaFoldDB" id="A0A9J6CAL3"/>
<feature type="compositionally biased region" description="Basic and acidic residues" evidence="2">
    <location>
        <begin position="512"/>
        <end position="524"/>
    </location>
</feature>
<protein>
    <recommendedName>
        <fullName evidence="3">DDHD domain-containing protein</fullName>
    </recommendedName>
</protein>
<gene>
    <name evidence="4" type="ORF">PVAND_008302</name>
</gene>
<dbReference type="InterPro" id="IPR004177">
    <property type="entry name" value="DDHD_dom"/>
</dbReference>
<accession>A0A9J6CAL3</accession>
<feature type="region of interest" description="Disordered" evidence="2">
    <location>
        <begin position="436"/>
        <end position="534"/>
    </location>
</feature>
<dbReference type="Pfam" id="PF02862">
    <property type="entry name" value="DDHD"/>
    <property type="match status" value="1"/>
</dbReference>
<dbReference type="SMART" id="SM01127">
    <property type="entry name" value="DDHD"/>
    <property type="match status" value="1"/>
</dbReference>
<organism evidence="4 5">
    <name type="scientific">Polypedilum vanderplanki</name>
    <name type="common">Sleeping chironomid midge</name>
    <dbReference type="NCBI Taxonomy" id="319348"/>
    <lineage>
        <taxon>Eukaryota</taxon>
        <taxon>Metazoa</taxon>
        <taxon>Ecdysozoa</taxon>
        <taxon>Arthropoda</taxon>
        <taxon>Hexapoda</taxon>
        <taxon>Insecta</taxon>
        <taxon>Pterygota</taxon>
        <taxon>Neoptera</taxon>
        <taxon>Endopterygota</taxon>
        <taxon>Diptera</taxon>
        <taxon>Nematocera</taxon>
        <taxon>Chironomoidea</taxon>
        <taxon>Chironomidae</taxon>
        <taxon>Chironominae</taxon>
        <taxon>Polypedilum</taxon>
        <taxon>Polypedilum</taxon>
    </lineage>
</organism>
<name>A0A9J6CAL3_POLVA</name>
<evidence type="ECO:0000313" key="4">
    <source>
        <dbReference type="EMBL" id="KAG5678646.1"/>
    </source>
</evidence>
<dbReference type="PANTHER" id="PTHR23509:SF10">
    <property type="entry name" value="LD21067P"/>
    <property type="match status" value="1"/>
</dbReference>
<dbReference type="EMBL" id="JADBJN010000002">
    <property type="protein sequence ID" value="KAG5678646.1"/>
    <property type="molecule type" value="Genomic_DNA"/>
</dbReference>
<feature type="compositionally biased region" description="Polar residues" evidence="2">
    <location>
        <begin position="216"/>
        <end position="233"/>
    </location>
</feature>
<dbReference type="PANTHER" id="PTHR23509">
    <property type="entry name" value="PA-PL1 PHOSPHOLIPASE FAMILY"/>
    <property type="match status" value="1"/>
</dbReference>
<evidence type="ECO:0000256" key="2">
    <source>
        <dbReference type="SAM" id="MobiDB-lite"/>
    </source>
</evidence>
<keyword evidence="5" id="KW-1185">Reference proteome</keyword>
<dbReference type="GO" id="GO:0046872">
    <property type="term" value="F:metal ion binding"/>
    <property type="evidence" value="ECO:0007669"/>
    <property type="project" value="InterPro"/>
</dbReference>